<dbReference type="GO" id="GO:0016020">
    <property type="term" value="C:membrane"/>
    <property type="evidence" value="ECO:0007669"/>
    <property type="project" value="TreeGrafter"/>
</dbReference>
<dbReference type="AlphaFoldDB" id="A0A0B1SKD1"/>
<keyword evidence="2" id="KW-0812">Transmembrane</keyword>
<gene>
    <name evidence="3" type="ORF">OESDEN_16674</name>
</gene>
<dbReference type="InterPro" id="IPR001680">
    <property type="entry name" value="WD40_rpt"/>
</dbReference>
<keyword evidence="2" id="KW-0472">Membrane</keyword>
<dbReference type="InterPro" id="IPR036322">
    <property type="entry name" value="WD40_repeat_dom_sf"/>
</dbReference>
<dbReference type="PANTHER" id="PTHR13743:SF162">
    <property type="entry name" value="NEUROBEACHIN"/>
    <property type="match status" value="1"/>
</dbReference>
<name>A0A0B1SKD1_OESDE</name>
<feature type="transmembrane region" description="Helical" evidence="2">
    <location>
        <begin position="159"/>
        <end position="179"/>
    </location>
</feature>
<evidence type="ECO:0000313" key="3">
    <source>
        <dbReference type="EMBL" id="KHJ83625.1"/>
    </source>
</evidence>
<feature type="repeat" description="WD" evidence="1">
    <location>
        <begin position="40"/>
        <end position="68"/>
    </location>
</feature>
<dbReference type="GO" id="GO:0008104">
    <property type="term" value="P:intracellular protein localization"/>
    <property type="evidence" value="ECO:0007669"/>
    <property type="project" value="TreeGrafter"/>
</dbReference>
<dbReference type="InterPro" id="IPR050865">
    <property type="entry name" value="BEACH_Domain"/>
</dbReference>
<dbReference type="PROSITE" id="PS50082">
    <property type="entry name" value="WD_REPEATS_2"/>
    <property type="match status" value="1"/>
</dbReference>
<dbReference type="PANTHER" id="PTHR13743">
    <property type="entry name" value="BEIGE/BEACH-RELATED"/>
    <property type="match status" value="1"/>
</dbReference>
<proteinExistence type="predicted"/>
<dbReference type="Pfam" id="PF00400">
    <property type="entry name" value="WD40"/>
    <property type="match status" value="2"/>
</dbReference>
<protein>
    <submittedName>
        <fullName evidence="3">WD domain, G-beta repeat protein</fullName>
    </submittedName>
</protein>
<dbReference type="Proteomes" id="UP000053660">
    <property type="component" value="Unassembled WGS sequence"/>
</dbReference>
<dbReference type="InterPro" id="IPR015943">
    <property type="entry name" value="WD40/YVTN_repeat-like_dom_sf"/>
</dbReference>
<feature type="non-terminal residue" evidence="3">
    <location>
        <position position="1"/>
    </location>
</feature>
<organism evidence="3 4">
    <name type="scientific">Oesophagostomum dentatum</name>
    <name type="common">Nodular worm</name>
    <dbReference type="NCBI Taxonomy" id="61180"/>
    <lineage>
        <taxon>Eukaryota</taxon>
        <taxon>Metazoa</taxon>
        <taxon>Ecdysozoa</taxon>
        <taxon>Nematoda</taxon>
        <taxon>Chromadorea</taxon>
        <taxon>Rhabditida</taxon>
        <taxon>Rhabditina</taxon>
        <taxon>Rhabditomorpha</taxon>
        <taxon>Strongyloidea</taxon>
        <taxon>Strongylidae</taxon>
        <taxon>Oesophagostomum</taxon>
    </lineage>
</organism>
<accession>A0A0B1SKD1</accession>
<dbReference type="GO" id="GO:0005829">
    <property type="term" value="C:cytosol"/>
    <property type="evidence" value="ECO:0007669"/>
    <property type="project" value="TreeGrafter"/>
</dbReference>
<dbReference type="SMART" id="SM00320">
    <property type="entry name" value="WD40"/>
    <property type="match status" value="2"/>
</dbReference>
<sequence>LVLVYKLGKVSSTSKFVFQQGFIAGEYNTPGDTPSPRAILTGHEAAISALAVSAEHGLVLSGCEDGTILMHTTTGELLRRWNGKQRVSQLLMSRECVVMAIYGHHRFITLTTSASQLDEATADEKIECACLTRDGEYVITGSESGRCAVWRLFPLQKLYSFQVIALSYLQFSFVGFVSFNKIRLKYENQLF</sequence>
<keyword evidence="4" id="KW-1185">Reference proteome</keyword>
<reference evidence="3 4" key="1">
    <citation type="submission" date="2014-03" db="EMBL/GenBank/DDBJ databases">
        <title>Draft genome of the hookworm Oesophagostomum dentatum.</title>
        <authorList>
            <person name="Mitreva M."/>
        </authorList>
    </citation>
    <scope>NUCLEOTIDE SEQUENCE [LARGE SCALE GENOMIC DNA]</scope>
    <source>
        <strain evidence="3 4">OD-Hann</strain>
    </source>
</reference>
<dbReference type="SUPFAM" id="SSF50978">
    <property type="entry name" value="WD40 repeat-like"/>
    <property type="match status" value="1"/>
</dbReference>
<keyword evidence="1" id="KW-0853">WD repeat</keyword>
<evidence type="ECO:0000256" key="1">
    <source>
        <dbReference type="PROSITE-ProRule" id="PRU00221"/>
    </source>
</evidence>
<evidence type="ECO:0000256" key="2">
    <source>
        <dbReference type="SAM" id="Phobius"/>
    </source>
</evidence>
<keyword evidence="2" id="KW-1133">Transmembrane helix</keyword>
<dbReference type="EMBL" id="KN572559">
    <property type="protein sequence ID" value="KHJ83625.1"/>
    <property type="molecule type" value="Genomic_DNA"/>
</dbReference>
<evidence type="ECO:0000313" key="4">
    <source>
        <dbReference type="Proteomes" id="UP000053660"/>
    </source>
</evidence>
<dbReference type="GO" id="GO:0019901">
    <property type="term" value="F:protein kinase binding"/>
    <property type="evidence" value="ECO:0007669"/>
    <property type="project" value="TreeGrafter"/>
</dbReference>
<dbReference type="Gene3D" id="2.130.10.10">
    <property type="entry name" value="YVTN repeat-like/Quinoprotein amine dehydrogenase"/>
    <property type="match status" value="1"/>
</dbReference>
<dbReference type="OrthoDB" id="5795265at2759"/>